<keyword evidence="2" id="KW-0808">Transferase</keyword>
<name>A0ABX0DW48_9ACTN</name>
<gene>
    <name evidence="2" type="ORF">G6048_27110</name>
</gene>
<comment type="caution">
    <text evidence="2">The sequence shown here is derived from an EMBL/GenBank/DDBJ whole genome shotgun (WGS) entry which is preliminary data.</text>
</comment>
<evidence type="ECO:0000313" key="3">
    <source>
        <dbReference type="Proteomes" id="UP001518140"/>
    </source>
</evidence>
<dbReference type="GO" id="GO:0016740">
    <property type="term" value="F:transferase activity"/>
    <property type="evidence" value="ECO:0007669"/>
    <property type="project" value="UniProtKB-KW"/>
</dbReference>
<dbReference type="SUPFAM" id="SSF89796">
    <property type="entry name" value="CoA-transferase family III (CaiB/BaiF)"/>
    <property type="match status" value="1"/>
</dbReference>
<dbReference type="Gene3D" id="3.30.1540.10">
    <property type="entry name" value="formyl-coa transferase, domain 3"/>
    <property type="match status" value="1"/>
</dbReference>
<proteinExistence type="predicted"/>
<dbReference type="Proteomes" id="UP001518140">
    <property type="component" value="Unassembled WGS sequence"/>
</dbReference>
<reference evidence="2 3" key="1">
    <citation type="submission" date="2020-02" db="EMBL/GenBank/DDBJ databases">
        <title>Whole-genome analyses of novel actinobacteria.</title>
        <authorList>
            <person name="Sahin N."/>
            <person name="Tokatli A."/>
        </authorList>
    </citation>
    <scope>NUCLEOTIDE SEQUENCE [LARGE SCALE GENOMIC DNA]</scope>
    <source>
        <strain evidence="2 3">YC419</strain>
    </source>
</reference>
<dbReference type="InterPro" id="IPR023606">
    <property type="entry name" value="CoA-Trfase_III_dom_1_sf"/>
</dbReference>
<dbReference type="InterPro" id="IPR050509">
    <property type="entry name" value="CoA-transferase_III"/>
</dbReference>
<dbReference type="Pfam" id="PF02515">
    <property type="entry name" value="CoA_transf_3"/>
    <property type="match status" value="1"/>
</dbReference>
<dbReference type="InterPro" id="IPR044855">
    <property type="entry name" value="CoA-Trfase_III_dom3_sf"/>
</dbReference>
<keyword evidence="3" id="KW-1185">Reference proteome</keyword>
<feature type="region of interest" description="Disordered" evidence="1">
    <location>
        <begin position="341"/>
        <end position="371"/>
    </location>
</feature>
<protein>
    <submittedName>
        <fullName evidence="2">CoA transferase</fullName>
    </submittedName>
</protein>
<sequence>MKSDPRSGPLTGLRVIELAGIGPAPHAALVLADLGADVVRVEGPRGRQLQLADADHVDMGLRGRRVVAADLKSAEDLEMVLDLVGRADVLLEGMRPGVAERLCIGPQACLKRNSRLVYARVTGWGQHGPLATAVGHDINYVGLSGALHAMGDPGAPPAPPLNLVGDYGGGSMLVLVGILAALFERSHSGRGQVVDAAMVDGAVLLSQMLLALRAMGGWSDRRGTNILDGSAPFYRTYACADGRHVAVGALEPQFFGALVEGLGLSPETVGEQHDRQNWNSMRELFAERFASQTRDEWVASFSGLDACVTPVLAYGEAAKHPHLVARQTYVEVGGVVQAAPAPRFSRTPSGPPSSPPAGKVPVAEVLTDWSA</sequence>
<dbReference type="PANTHER" id="PTHR48228:SF5">
    <property type="entry name" value="ALPHA-METHYLACYL-COA RACEMASE"/>
    <property type="match status" value="1"/>
</dbReference>
<evidence type="ECO:0000256" key="1">
    <source>
        <dbReference type="SAM" id="MobiDB-lite"/>
    </source>
</evidence>
<accession>A0ABX0DW48</accession>
<organism evidence="2 3">
    <name type="scientific">Streptomyces ureilyticus</name>
    <dbReference type="NCBI Taxonomy" id="1775131"/>
    <lineage>
        <taxon>Bacteria</taxon>
        <taxon>Bacillati</taxon>
        <taxon>Actinomycetota</taxon>
        <taxon>Actinomycetes</taxon>
        <taxon>Kitasatosporales</taxon>
        <taxon>Streptomycetaceae</taxon>
        <taxon>Streptomyces</taxon>
    </lineage>
</organism>
<dbReference type="PANTHER" id="PTHR48228">
    <property type="entry name" value="SUCCINYL-COA--D-CITRAMALATE COA-TRANSFERASE"/>
    <property type="match status" value="1"/>
</dbReference>
<dbReference type="InterPro" id="IPR003673">
    <property type="entry name" value="CoA-Trfase_fam_III"/>
</dbReference>
<dbReference type="Gene3D" id="3.40.50.10540">
    <property type="entry name" value="Crotonobetainyl-coa:carnitine coa-transferase, domain 1"/>
    <property type="match status" value="1"/>
</dbReference>
<dbReference type="RefSeq" id="WP_165342204.1">
    <property type="nucleotide sequence ID" value="NZ_JAAKZX010000098.1"/>
</dbReference>
<evidence type="ECO:0000313" key="2">
    <source>
        <dbReference type="EMBL" id="NGO45652.1"/>
    </source>
</evidence>
<dbReference type="EMBL" id="JAAKZX010000098">
    <property type="protein sequence ID" value="NGO45652.1"/>
    <property type="molecule type" value="Genomic_DNA"/>
</dbReference>